<dbReference type="PROSITE" id="PS50011">
    <property type="entry name" value="PROTEIN_KINASE_DOM"/>
    <property type="match status" value="2"/>
</dbReference>
<keyword evidence="2" id="KW-0723">Serine/threonine-protein kinase</keyword>
<keyword evidence="14" id="KW-0325">Glycoprotein</keyword>
<keyword evidence="11" id="KW-1133">Transmembrane helix</keyword>
<dbReference type="InterPro" id="IPR002902">
    <property type="entry name" value="GNK2"/>
</dbReference>
<dbReference type="SMART" id="SM00220">
    <property type="entry name" value="S_TKc"/>
    <property type="match status" value="2"/>
</dbReference>
<dbReference type="Gramene" id="Tc06v2_t017400.1">
    <property type="protein sequence ID" value="Tc06v2_p017400.1"/>
    <property type="gene ID" value="Tc06v2_g017400"/>
</dbReference>
<evidence type="ECO:0000259" key="19">
    <source>
        <dbReference type="PROSITE" id="PS50011"/>
    </source>
</evidence>
<keyword evidence="5" id="KW-0812">Transmembrane</keyword>
<dbReference type="Gene3D" id="1.10.510.10">
    <property type="entry name" value="Transferase(Phosphotransferase) domain 1"/>
    <property type="match status" value="2"/>
</dbReference>
<dbReference type="SUPFAM" id="SSF56112">
    <property type="entry name" value="Protein kinase-like (PK-like)"/>
    <property type="match status" value="2"/>
</dbReference>
<keyword evidence="13" id="KW-0675">Receptor</keyword>
<evidence type="ECO:0000256" key="4">
    <source>
        <dbReference type="ARBA" id="ARBA00022679"/>
    </source>
</evidence>
<comment type="subcellular location">
    <subcellularLocation>
        <location evidence="1">Membrane</location>
        <topology evidence="1">Single-pass membrane protein</topology>
    </subcellularLocation>
</comment>
<evidence type="ECO:0000256" key="5">
    <source>
        <dbReference type="ARBA" id="ARBA00022692"/>
    </source>
</evidence>
<dbReference type="Pfam" id="PF07714">
    <property type="entry name" value="PK_Tyr_Ser-Thr"/>
    <property type="match status" value="2"/>
</dbReference>
<dbReference type="InterPro" id="IPR008271">
    <property type="entry name" value="Ser/Thr_kinase_AS"/>
</dbReference>
<feature type="domain" description="Gnk2-homologous" evidence="20">
    <location>
        <begin position="25"/>
        <end position="128"/>
    </location>
</feature>
<evidence type="ECO:0000259" key="20">
    <source>
        <dbReference type="PROSITE" id="PS51473"/>
    </source>
</evidence>
<evidence type="ECO:0000256" key="16">
    <source>
        <dbReference type="ARBA" id="ARBA00047951"/>
    </source>
</evidence>
<dbReference type="PANTHER" id="PTHR27002:SF622">
    <property type="entry name" value="CYSTEINE-RICH RECEPTOR-LIKE PROTEIN KINASE 5"/>
    <property type="match status" value="1"/>
</dbReference>
<evidence type="ECO:0000256" key="7">
    <source>
        <dbReference type="ARBA" id="ARBA00022737"/>
    </source>
</evidence>
<name>A0AB32WK94_THECC</name>
<evidence type="ECO:0000313" key="21">
    <source>
        <dbReference type="Proteomes" id="UP000694886"/>
    </source>
</evidence>
<comment type="catalytic activity">
    <reaction evidence="15">
        <text>L-seryl-[protein] + ATP = O-phospho-L-seryl-[protein] + ADP + H(+)</text>
        <dbReference type="Rhea" id="RHEA:17989"/>
        <dbReference type="Rhea" id="RHEA-COMP:9863"/>
        <dbReference type="Rhea" id="RHEA-COMP:11604"/>
        <dbReference type="ChEBI" id="CHEBI:15378"/>
        <dbReference type="ChEBI" id="CHEBI:29999"/>
        <dbReference type="ChEBI" id="CHEBI:30616"/>
        <dbReference type="ChEBI" id="CHEBI:83421"/>
        <dbReference type="ChEBI" id="CHEBI:456216"/>
    </reaction>
</comment>
<evidence type="ECO:0000256" key="15">
    <source>
        <dbReference type="ARBA" id="ARBA00047558"/>
    </source>
</evidence>
<evidence type="ECO:0000256" key="9">
    <source>
        <dbReference type="ARBA" id="ARBA00022777"/>
    </source>
</evidence>
<keyword evidence="7" id="KW-0677">Repeat</keyword>
<dbReference type="PROSITE" id="PS00108">
    <property type="entry name" value="PROTEIN_KINASE_ST"/>
    <property type="match status" value="2"/>
</dbReference>
<dbReference type="GO" id="GO:0016020">
    <property type="term" value="C:membrane"/>
    <property type="evidence" value="ECO:0007669"/>
    <property type="project" value="UniProtKB-SubCell"/>
</dbReference>
<organism evidence="21 22">
    <name type="scientific">Theobroma cacao</name>
    <name type="common">Cacao</name>
    <name type="synonym">Cocoa</name>
    <dbReference type="NCBI Taxonomy" id="3641"/>
    <lineage>
        <taxon>Eukaryota</taxon>
        <taxon>Viridiplantae</taxon>
        <taxon>Streptophyta</taxon>
        <taxon>Embryophyta</taxon>
        <taxon>Tracheophyta</taxon>
        <taxon>Spermatophyta</taxon>
        <taxon>Magnoliopsida</taxon>
        <taxon>eudicotyledons</taxon>
        <taxon>Gunneridae</taxon>
        <taxon>Pentapetalae</taxon>
        <taxon>rosids</taxon>
        <taxon>malvids</taxon>
        <taxon>Malvales</taxon>
        <taxon>Malvaceae</taxon>
        <taxon>Byttnerioideae</taxon>
        <taxon>Theobroma</taxon>
    </lineage>
</organism>
<dbReference type="GeneID" id="18597066"/>
<dbReference type="RefSeq" id="XP_017978358.1">
    <property type="nucleotide sequence ID" value="XM_018122869.1"/>
</dbReference>
<evidence type="ECO:0000256" key="10">
    <source>
        <dbReference type="ARBA" id="ARBA00022840"/>
    </source>
</evidence>
<dbReference type="PANTHER" id="PTHR27002">
    <property type="entry name" value="RECEPTOR-LIKE SERINE/THREONINE-PROTEIN KINASE SD1-8"/>
    <property type="match status" value="1"/>
</dbReference>
<evidence type="ECO:0000313" key="22">
    <source>
        <dbReference type="RefSeq" id="XP_017978358.1"/>
    </source>
</evidence>
<dbReference type="InterPro" id="IPR038408">
    <property type="entry name" value="GNK2_sf"/>
</dbReference>
<keyword evidence="6 18" id="KW-0732">Signal</keyword>
<dbReference type="InterPro" id="IPR017441">
    <property type="entry name" value="Protein_kinase_ATP_BS"/>
</dbReference>
<keyword evidence="4" id="KW-0808">Transferase</keyword>
<keyword evidence="3" id="KW-0597">Phosphoprotein</keyword>
<proteinExistence type="predicted"/>
<dbReference type="PROSITE" id="PS00107">
    <property type="entry name" value="PROTEIN_KINASE_ATP"/>
    <property type="match status" value="2"/>
</dbReference>
<comment type="catalytic activity">
    <reaction evidence="16">
        <text>L-threonyl-[protein] + ATP = O-phospho-L-threonyl-[protein] + ADP + H(+)</text>
        <dbReference type="Rhea" id="RHEA:46608"/>
        <dbReference type="Rhea" id="RHEA-COMP:11060"/>
        <dbReference type="Rhea" id="RHEA-COMP:11605"/>
        <dbReference type="ChEBI" id="CHEBI:15378"/>
        <dbReference type="ChEBI" id="CHEBI:30013"/>
        <dbReference type="ChEBI" id="CHEBI:30616"/>
        <dbReference type="ChEBI" id="CHEBI:61977"/>
        <dbReference type="ChEBI" id="CHEBI:456216"/>
    </reaction>
</comment>
<keyword evidence="9" id="KW-0418">Kinase</keyword>
<feature type="binding site" evidence="17">
    <location>
        <position position="366"/>
    </location>
    <ligand>
        <name>ATP</name>
        <dbReference type="ChEBI" id="CHEBI:30616"/>
    </ligand>
</feature>
<dbReference type="KEGG" id="tcc:18597066"/>
<feature type="domain" description="Gnk2-homologous" evidence="20">
    <location>
        <begin position="134"/>
        <end position="242"/>
    </location>
</feature>
<dbReference type="GO" id="GO:0006979">
    <property type="term" value="P:response to oxidative stress"/>
    <property type="evidence" value="ECO:0007669"/>
    <property type="project" value="UniProtKB-ARBA"/>
</dbReference>
<gene>
    <name evidence="22" type="primary">LOC18597066</name>
</gene>
<evidence type="ECO:0000256" key="3">
    <source>
        <dbReference type="ARBA" id="ARBA00022553"/>
    </source>
</evidence>
<feature type="domain" description="Gnk2-homologous" evidence="20">
    <location>
        <begin position="687"/>
        <end position="790"/>
    </location>
</feature>
<evidence type="ECO:0000256" key="18">
    <source>
        <dbReference type="SAM" id="SignalP"/>
    </source>
</evidence>
<evidence type="ECO:0000256" key="11">
    <source>
        <dbReference type="ARBA" id="ARBA00022989"/>
    </source>
</evidence>
<dbReference type="Pfam" id="PF01657">
    <property type="entry name" value="Stress-antifung"/>
    <property type="match status" value="4"/>
</dbReference>
<dbReference type="PROSITE" id="PS51473">
    <property type="entry name" value="GNK2"/>
    <property type="match status" value="4"/>
</dbReference>
<reference evidence="22" key="2">
    <citation type="submission" date="2025-08" db="UniProtKB">
        <authorList>
            <consortium name="RefSeq"/>
        </authorList>
    </citation>
    <scope>IDENTIFICATION</scope>
</reference>
<sequence>MPSIKICLVLVFLSIFSFTSLADPMFLYHFCSNVTTFPGNSLYISNTNNLFAYLSSNATGHDGFYKTTAGRNPNMVYGLYLCRGDVRPEICQDCINLATAGVAQRCPNQTWAIIWYDQCMLRYSNQSIFYSMAESPKKNMLYNRDVTEPERFNRLVATLMQDIATRASNASMGAKKFATKEETFTAFQTIYSLAQCTPDISRGDCYRCLQKAIADLPNCCSGKIGGLSLYPSCNVQYLVSLFYDRSNEPIAAPPPAPPVPPLVLPPPPPGKRGISSQRVIKIVVPTVSFLVFSTFCVLGWEARKKLIVRTMQSGKSKLRNMQSLHFDLSIVEAATDKFAEVNKIGVGGFGSVYKGTLPDGQEIAVKRLSTSSGQGDEEFQNEVVLVAKLQHRNLVKLFGYCLDKNERMLIYEFVPNKSLDYFIFDPEKQRQLNWSKRYKIIKGIARGLLYLHSDSHLKIIHRDLKASNILLEEDMMPKISDFGMARIVGEKKSVECTKRIVGTYGYMSPEYAMHGRFSEKSDVFSFGILILEIICGKMNTSFCHSQYTENLLTYVWRHWKNGTPIELMDSTLQDSYVSNEVLRCIQIGLLCVQEDPSARPTMARVVLMLSSPSVTLPSPKKTAFFFGTITGRKFSEQQSDRSKSTSSSASVNEASITEPFPRMPSIKICLVLVLLSIFSFTSLADSDYLYHFCSNVTIFTGNSVYITNINNLFSYLTSNATVLDGFYKTTSGQNPNMVHGLFLCRGDVLPEICQDGIKLAATDVAQRCPNQTGAIIWYDKCMLRYSNQSIAYSTPERPKVNVWYDNYATEPDRFNRLVATLMQDIATRASNASLGAKKFATKEAPFTGFQTIYSLAQCTPDISSRDCYGCLQGAIADLPNCCRGKTEAFALYPSCTVQYQVAPFYSRSNETIPPPPPASPALSLVHPPPPSGKTGMSSQRVIKIVAPTVSFLVFSSFCVLGWKARKKLSARKRRYGKSKARNMQSLHFDLSTVEAATNNFAEVNKIGEGGFGSVYKGTLPDGQEIAVKRLSTSSGQGDEEFENEVLLVAKLQHRNLVKLFGYCLDKKERMLIYEFVPNRSLDYFIFDPEKQRQLDWSKRYKIIKGIARGLLYLHSDSHHKIIHRDLKAGNILLDEDMTPKISDFGMARMIGENKSLECTKKIVGTYGYMSPEYAMHGWFSEKSDVFSFGILILEIICGKMNTSFCHSQYADNLLTYVWRHWKNGTPMELMDSTLQDSYVSNEVLRCIQIGLLCVQEDPGARPTMARVILMLSSSSVTLPSPQKTAFFFGTMTGRKFSEQKSDPSKSTLSSATVNEASITELFPR</sequence>
<evidence type="ECO:0000256" key="14">
    <source>
        <dbReference type="ARBA" id="ARBA00023180"/>
    </source>
</evidence>
<evidence type="ECO:0000256" key="8">
    <source>
        <dbReference type="ARBA" id="ARBA00022741"/>
    </source>
</evidence>
<dbReference type="GO" id="GO:0004674">
    <property type="term" value="F:protein serine/threonine kinase activity"/>
    <property type="evidence" value="ECO:0007669"/>
    <property type="project" value="UniProtKB-KW"/>
</dbReference>
<evidence type="ECO:0000256" key="13">
    <source>
        <dbReference type="ARBA" id="ARBA00023170"/>
    </source>
</evidence>
<feature type="domain" description="Gnk2-homologous" evidence="20">
    <location>
        <begin position="796"/>
        <end position="904"/>
    </location>
</feature>
<evidence type="ECO:0000256" key="6">
    <source>
        <dbReference type="ARBA" id="ARBA00022729"/>
    </source>
</evidence>
<keyword evidence="12" id="KW-0472">Membrane</keyword>
<reference evidence="21" key="1">
    <citation type="journal article" date="1997" name="Nucleic Acids Res.">
        <title>tRNAscan-SE: a program for improved detection of transfer RNA genes in genomic sequence.</title>
        <authorList>
            <person name="Lowe T.M."/>
            <person name="Eddy S.R."/>
        </authorList>
    </citation>
    <scope>NUCLEOTIDE SEQUENCE [LARGE SCALE GENOMIC DNA]</scope>
    <source>
        <strain evidence="21">r\B97-61/B2</strain>
    </source>
</reference>
<dbReference type="InterPro" id="IPR011009">
    <property type="entry name" value="Kinase-like_dom_sf"/>
</dbReference>
<dbReference type="InterPro" id="IPR000719">
    <property type="entry name" value="Prot_kinase_dom"/>
</dbReference>
<dbReference type="Gene3D" id="3.30.200.20">
    <property type="entry name" value="Phosphorylase Kinase, domain 1"/>
    <property type="match status" value="2"/>
</dbReference>
<evidence type="ECO:0000256" key="1">
    <source>
        <dbReference type="ARBA" id="ARBA00004167"/>
    </source>
</evidence>
<keyword evidence="8 17" id="KW-0547">Nucleotide-binding</keyword>
<dbReference type="FunFam" id="3.30.430.20:FF:000003">
    <property type="entry name" value="Cysteine-rich RLK (RECEPTOR-like protein kinase) 10"/>
    <property type="match status" value="2"/>
</dbReference>
<evidence type="ECO:0000256" key="17">
    <source>
        <dbReference type="PROSITE-ProRule" id="PRU10141"/>
    </source>
</evidence>
<feature type="domain" description="Protein kinase" evidence="19">
    <location>
        <begin position="338"/>
        <end position="614"/>
    </location>
</feature>
<accession>A0AB32WK94</accession>
<evidence type="ECO:0000256" key="2">
    <source>
        <dbReference type="ARBA" id="ARBA00022527"/>
    </source>
</evidence>
<feature type="binding site" evidence="17">
    <location>
        <position position="1028"/>
    </location>
    <ligand>
        <name>ATP</name>
        <dbReference type="ChEBI" id="CHEBI:30616"/>
    </ligand>
</feature>
<protein>
    <submittedName>
        <fullName evidence="22">Uncharacterized protein LOC18597066</fullName>
    </submittedName>
</protein>
<dbReference type="FunFam" id="3.30.200.20:FF:000142">
    <property type="entry name" value="Cysteine-rich receptor-like protein kinase 10"/>
    <property type="match status" value="2"/>
</dbReference>
<dbReference type="FunFam" id="1.10.510.10:FF:000129">
    <property type="entry name" value="cysteine-rich receptor-like protein kinase 10"/>
    <property type="match status" value="2"/>
</dbReference>
<dbReference type="Gene3D" id="3.30.430.20">
    <property type="entry name" value="Gnk2 domain, C-X8-C-X2-C motif"/>
    <property type="match status" value="4"/>
</dbReference>
<dbReference type="CDD" id="cd23509">
    <property type="entry name" value="Gnk2-like"/>
    <property type="match status" value="4"/>
</dbReference>
<dbReference type="FunFam" id="3.30.430.20:FF:000002">
    <property type="entry name" value="Cysteine-rich receptor-like protein kinase 10"/>
    <property type="match status" value="2"/>
</dbReference>
<dbReference type="CDD" id="cd14066">
    <property type="entry name" value="STKc_IRAK"/>
    <property type="match status" value="2"/>
</dbReference>
<dbReference type="Proteomes" id="UP000694886">
    <property type="component" value="Chromosome 6"/>
</dbReference>
<feature type="domain" description="Protein kinase" evidence="19">
    <location>
        <begin position="1000"/>
        <end position="1287"/>
    </location>
</feature>
<feature type="chain" id="PRO_5044343844" evidence="18">
    <location>
        <begin position="23"/>
        <end position="1324"/>
    </location>
</feature>
<keyword evidence="10 17" id="KW-0067">ATP-binding</keyword>
<dbReference type="GO" id="GO:0005524">
    <property type="term" value="F:ATP binding"/>
    <property type="evidence" value="ECO:0007669"/>
    <property type="project" value="UniProtKB-UniRule"/>
</dbReference>
<evidence type="ECO:0000256" key="12">
    <source>
        <dbReference type="ARBA" id="ARBA00023136"/>
    </source>
</evidence>
<feature type="signal peptide" evidence="18">
    <location>
        <begin position="1"/>
        <end position="22"/>
    </location>
</feature>
<dbReference type="InterPro" id="IPR001245">
    <property type="entry name" value="Ser-Thr/Tyr_kinase_cat_dom"/>
</dbReference>